<dbReference type="RefSeq" id="WP_017264297.1">
    <property type="nucleotide sequence ID" value="NZ_CP136283.1"/>
</dbReference>
<dbReference type="InterPro" id="IPR017871">
    <property type="entry name" value="ABC_transporter-like_CS"/>
</dbReference>
<evidence type="ECO:0000313" key="6">
    <source>
        <dbReference type="EMBL" id="MQW02722.1"/>
    </source>
</evidence>
<dbReference type="InterPro" id="IPR003593">
    <property type="entry name" value="AAA+_ATPase"/>
</dbReference>
<evidence type="ECO:0000259" key="5">
    <source>
        <dbReference type="PROSITE" id="PS50893"/>
    </source>
</evidence>
<comment type="caution">
    <text evidence="6">The sequence shown here is derived from an EMBL/GenBank/DDBJ whole genome shotgun (WGS) entry which is preliminary data.</text>
</comment>
<dbReference type="SUPFAM" id="SSF52540">
    <property type="entry name" value="P-loop containing nucleoside triphosphate hydrolases"/>
    <property type="match status" value="2"/>
</dbReference>
<reference evidence="6" key="1">
    <citation type="journal article" date="2013" name="Genome Biol.">
        <title>Comparative genomics of the core and accessory genomes of 48 Sinorhizobium strains comprising five genospecies.</title>
        <authorList>
            <person name="Sugawara M."/>
            <person name="Epstein B."/>
            <person name="Badgley B.D."/>
            <person name="Unno T."/>
            <person name="Xu L."/>
            <person name="Reese J."/>
            <person name="Gyaneshwar P."/>
            <person name="Denny R."/>
            <person name="Mudge J."/>
            <person name="Bharti A.K."/>
            <person name="Farmer A.D."/>
            <person name="May G.D."/>
            <person name="Woodward J.E."/>
            <person name="Medigue C."/>
            <person name="Vallenet D."/>
            <person name="Lajus A."/>
            <person name="Rouy Z."/>
            <person name="Martinez-Vaz B."/>
            <person name="Tiffin P."/>
            <person name="Young N.D."/>
            <person name="Sadowsky M.J."/>
        </authorList>
    </citation>
    <scope>NUCLEOTIDE SEQUENCE</scope>
    <source>
        <strain evidence="6">M30</strain>
    </source>
</reference>
<accession>A0A6A7ZLX1</accession>
<dbReference type="SMART" id="SM00382">
    <property type="entry name" value="AAA"/>
    <property type="match status" value="2"/>
</dbReference>
<dbReference type="CDD" id="cd03221">
    <property type="entry name" value="ABCF_EF-3"/>
    <property type="match status" value="2"/>
</dbReference>
<dbReference type="InterPro" id="IPR050611">
    <property type="entry name" value="ABCF"/>
</dbReference>
<dbReference type="Pfam" id="PF00005">
    <property type="entry name" value="ABC_tran"/>
    <property type="match status" value="2"/>
</dbReference>
<feature type="domain" description="ABC transporter" evidence="5">
    <location>
        <begin position="4"/>
        <end position="233"/>
    </location>
</feature>
<dbReference type="FunFam" id="3.40.50.300:FF:001320">
    <property type="entry name" value="Heme ABC transporter ATP-binding protein"/>
    <property type="match status" value="1"/>
</dbReference>
<dbReference type="Gene3D" id="3.40.50.300">
    <property type="entry name" value="P-loop containing nucleotide triphosphate hydrolases"/>
    <property type="match status" value="2"/>
</dbReference>
<protein>
    <submittedName>
        <fullName evidence="6">ATP-binding cassette domain-containing protein</fullName>
    </submittedName>
</protein>
<dbReference type="InterPro" id="IPR027417">
    <property type="entry name" value="P-loop_NTPase"/>
</dbReference>
<comment type="similarity">
    <text evidence="1">Belongs to the ABC transporter superfamily.</text>
</comment>
<dbReference type="InterPro" id="IPR003439">
    <property type="entry name" value="ABC_transporter-like_ATP-bd"/>
</dbReference>
<dbReference type="PROSITE" id="PS00211">
    <property type="entry name" value="ABC_TRANSPORTER_1"/>
    <property type="match status" value="1"/>
</dbReference>
<keyword evidence="2" id="KW-0677">Repeat</keyword>
<dbReference type="GO" id="GO:0016887">
    <property type="term" value="F:ATP hydrolysis activity"/>
    <property type="evidence" value="ECO:0007669"/>
    <property type="project" value="InterPro"/>
</dbReference>
<name>A0A6A7ZLX1_RHIML</name>
<dbReference type="PROSITE" id="PS50893">
    <property type="entry name" value="ABC_TRANSPORTER_2"/>
    <property type="match status" value="1"/>
</dbReference>
<gene>
    <name evidence="6" type="ORF">GHK45_02410</name>
</gene>
<proteinExistence type="inferred from homology"/>
<dbReference type="PANTHER" id="PTHR19211">
    <property type="entry name" value="ATP-BINDING TRANSPORT PROTEIN-RELATED"/>
    <property type="match status" value="1"/>
</dbReference>
<sequence length="534" mass="56914">MPSITLSALSWSKPDGEHVFSDLDLAFGPERTGLVGRNGIGKTSVLNIIAGTLRPSSGTVAIQGRVALARQILRAGADETIADVFGATQAVAVLRRAETGEASVEELETADWTVEERIVSALARLGLEARADTLLNQLSGGQRTRAVLAAAIFSEPDFLLLDEPTNNLDRDGRRAVIGLLSGWRSGAIVVSHDRELLEEMDAIIELTSLGTKRYGGGWSAYQAARAVELEAAQQSLTHARKTADEVDRKARALAERLDKRDASGTRKAAKGDMPRILVGRRKSNAEESRGKSVELAERRRAGALDAVTAAKARIEVLQPFSIRLPRTELPAGRQVLAFDGVTAGYDPARPIIRDLSFSLVGPRRVSVTGPNGSGKTSLLKVVTGELPPFKGTVSVNVPFTLLDQSVSILERGETILENFKRLNPGASDNACRAALASFRFRADAALQRVEALSGGQVLRAGLACALGGSDPPSLLILDEPTNHLDIDSIEAVEAGLLSYDGALVVVSHDETFLANIGIGTRVELSTSRGLCRSR</sequence>
<dbReference type="PANTHER" id="PTHR19211:SF6">
    <property type="entry name" value="BLL7188 PROTEIN"/>
    <property type="match status" value="1"/>
</dbReference>
<dbReference type="GO" id="GO:0005524">
    <property type="term" value="F:ATP binding"/>
    <property type="evidence" value="ECO:0007669"/>
    <property type="project" value="UniProtKB-KW"/>
</dbReference>
<evidence type="ECO:0000256" key="1">
    <source>
        <dbReference type="ARBA" id="ARBA00005417"/>
    </source>
</evidence>
<dbReference type="EMBL" id="WISP01000027">
    <property type="protein sequence ID" value="MQW02722.1"/>
    <property type="molecule type" value="Genomic_DNA"/>
</dbReference>
<evidence type="ECO:0000256" key="2">
    <source>
        <dbReference type="ARBA" id="ARBA00022737"/>
    </source>
</evidence>
<keyword evidence="3" id="KW-0547">Nucleotide-binding</keyword>
<dbReference type="AlphaFoldDB" id="A0A6A7ZLX1"/>
<evidence type="ECO:0000256" key="3">
    <source>
        <dbReference type="ARBA" id="ARBA00022741"/>
    </source>
</evidence>
<evidence type="ECO:0000256" key="4">
    <source>
        <dbReference type="ARBA" id="ARBA00022840"/>
    </source>
</evidence>
<organism evidence="6">
    <name type="scientific">Rhizobium meliloti</name>
    <name type="common">Ensifer meliloti</name>
    <name type="synonym">Sinorhizobium meliloti</name>
    <dbReference type="NCBI Taxonomy" id="382"/>
    <lineage>
        <taxon>Bacteria</taxon>
        <taxon>Pseudomonadati</taxon>
        <taxon>Pseudomonadota</taxon>
        <taxon>Alphaproteobacteria</taxon>
        <taxon>Hyphomicrobiales</taxon>
        <taxon>Rhizobiaceae</taxon>
        <taxon>Sinorhizobium/Ensifer group</taxon>
        <taxon>Sinorhizobium</taxon>
    </lineage>
</organism>
<keyword evidence="4 6" id="KW-0067">ATP-binding</keyword>